<evidence type="ECO:0000313" key="2">
    <source>
        <dbReference type="Proteomes" id="UP000887566"/>
    </source>
</evidence>
<feature type="region of interest" description="Disordered" evidence="1">
    <location>
        <begin position="17"/>
        <end position="56"/>
    </location>
</feature>
<organism evidence="2 3">
    <name type="scientific">Plectus sambesii</name>
    <dbReference type="NCBI Taxonomy" id="2011161"/>
    <lineage>
        <taxon>Eukaryota</taxon>
        <taxon>Metazoa</taxon>
        <taxon>Ecdysozoa</taxon>
        <taxon>Nematoda</taxon>
        <taxon>Chromadorea</taxon>
        <taxon>Plectida</taxon>
        <taxon>Plectina</taxon>
        <taxon>Plectoidea</taxon>
        <taxon>Plectidae</taxon>
        <taxon>Plectus</taxon>
    </lineage>
</organism>
<evidence type="ECO:0000256" key="1">
    <source>
        <dbReference type="SAM" id="MobiDB-lite"/>
    </source>
</evidence>
<dbReference type="Proteomes" id="UP000887566">
    <property type="component" value="Unplaced"/>
</dbReference>
<dbReference type="WBParaSite" id="PSAMB.scaffold190size67226.g3236.t1">
    <property type="protein sequence ID" value="PSAMB.scaffold190size67226.g3236.t1"/>
    <property type="gene ID" value="PSAMB.scaffold190size67226.g3236"/>
</dbReference>
<accession>A0A914VFC2</accession>
<protein>
    <submittedName>
        <fullName evidence="3">Uncharacterized protein</fullName>
    </submittedName>
</protein>
<reference evidence="3" key="1">
    <citation type="submission" date="2022-11" db="UniProtKB">
        <authorList>
            <consortium name="WormBaseParasite"/>
        </authorList>
    </citation>
    <scope>IDENTIFICATION</scope>
</reference>
<evidence type="ECO:0000313" key="3">
    <source>
        <dbReference type="WBParaSite" id="PSAMB.scaffold190size67226.g3236.t1"/>
    </source>
</evidence>
<dbReference type="AlphaFoldDB" id="A0A914VFC2"/>
<sequence>MCLFDLIDHRRPAASLRAKGASNDPFEREPLFSPTPTTAAEQRSGRTNEVQPTADWPSRACEVVVRRRVKKSADESATTRRAQISAIGTTVAVDAFFAYSNSLCASH</sequence>
<name>A0A914VFC2_9BILA</name>
<feature type="compositionally biased region" description="Polar residues" evidence="1">
    <location>
        <begin position="34"/>
        <end position="51"/>
    </location>
</feature>
<keyword evidence="2" id="KW-1185">Reference proteome</keyword>
<proteinExistence type="predicted"/>